<sequence>MNSDDEIYMEGSASSEDDMDDECLSDDDGIARHDQSASDYLNKKDKDNEVLDHDSLEAEMKKAISEVEAVLQVKTGVCRILLHKYKWNKESLLERFYEHPDTIAFLIDAQVIPRQQEVIPAGDAECDICCSMDELSGLSCNHRACAECWQAYLTNKIVSDAQSEIECMAPNCKLLIEDEKVLSYISDPTMVSKYRKLMVASYVEINCLLRWCPGIDCGKAVKVSHWEPRLVVCSCGTCFCFSCGQNWHEPLNCRHLKKWIKKCQDDSETMNWINANTKDCPKCMIPIEKNGGCNRMLCTNSGCRYEFCWMCLEPWTKHGYQYACNGYDETAVKNPQDAQEISRANLKRYLFYFNRYMGHEQSLQLEGKLNIKVAKKMEQMENMSMSWIEVQFLRKAVDILSECRRTLMYTYAFAFYLKKDNNSIIFESNQANLEMETEQLSGFLERDLEDEDLVTLKQKVQDKYRYVEQRRKVLLDHCAEGAEQDIWQYND</sequence>
<evidence type="ECO:0000256" key="4">
    <source>
        <dbReference type="ARBA" id="ARBA00012251"/>
    </source>
</evidence>
<dbReference type="STRING" id="6239.C27A12.6.1"/>
<dbReference type="OrthoDB" id="10009520at2759"/>
<keyword evidence="6" id="KW-0479">Metal-binding</keyword>
<dbReference type="InterPro" id="IPR044066">
    <property type="entry name" value="TRIAD_supradom"/>
</dbReference>
<dbReference type="CDD" id="cd20343">
    <property type="entry name" value="BRcat_RBR_HHARI-like"/>
    <property type="match status" value="1"/>
</dbReference>
<dbReference type="UCSC" id="C27A12.6">
    <property type="organism name" value="c. elegans"/>
</dbReference>
<dbReference type="SMART" id="SM00647">
    <property type="entry name" value="IBR"/>
    <property type="match status" value="2"/>
</dbReference>
<dbReference type="InterPro" id="IPR031127">
    <property type="entry name" value="E3_UB_ligase_RBR"/>
</dbReference>
<dbReference type="InterPro" id="IPR013083">
    <property type="entry name" value="Znf_RING/FYVE/PHD"/>
</dbReference>
<dbReference type="Pfam" id="PF22605">
    <property type="entry name" value="IBR_2"/>
    <property type="match status" value="1"/>
</dbReference>
<dbReference type="CTD" id="172282"/>
<dbReference type="EMBL" id="BX284601">
    <property type="protein sequence ID" value="CCD61203.1"/>
    <property type="molecule type" value="Genomic_DNA"/>
</dbReference>
<evidence type="ECO:0000256" key="3">
    <source>
        <dbReference type="ARBA" id="ARBA00005884"/>
    </source>
</evidence>
<evidence type="ECO:0000313" key="15">
    <source>
        <dbReference type="WormBase" id="C27A12.6"/>
    </source>
</evidence>
<keyword evidence="14" id="KW-1185">Reference proteome</keyword>
<dbReference type="GO" id="GO:0061630">
    <property type="term" value="F:ubiquitin protein ligase activity"/>
    <property type="evidence" value="ECO:0000318"/>
    <property type="project" value="GO_Central"/>
</dbReference>
<keyword evidence="10" id="KW-0862">Zinc</keyword>
<reference evidence="13 14" key="1">
    <citation type="journal article" date="1998" name="Science">
        <title>Genome sequence of the nematode C. elegans: a platform for investigating biology.</title>
        <authorList>
            <consortium name="The C. elegans sequencing consortium"/>
            <person name="Sulson J.E."/>
            <person name="Waterston R."/>
        </authorList>
    </citation>
    <scope>NUCLEOTIDE SEQUENCE [LARGE SCALE GENOMIC DNA]</scope>
    <source>
        <strain evidence="13 14">Bristol N2</strain>
    </source>
</reference>
<dbReference type="PhylomeDB" id="O01963"/>
<dbReference type="RefSeq" id="NP_001379539.1">
    <property type="nucleotide sequence ID" value="NM_001392396.1"/>
</dbReference>
<dbReference type="Bgee" id="WBGene00016156">
    <property type="expression patterns" value="Expressed in embryo and 4 other cell types or tissues"/>
</dbReference>
<dbReference type="GO" id="GO:0016567">
    <property type="term" value="P:protein ubiquitination"/>
    <property type="evidence" value="ECO:0007669"/>
    <property type="project" value="InterPro"/>
</dbReference>
<dbReference type="GO" id="GO:0005634">
    <property type="term" value="C:nucleus"/>
    <property type="evidence" value="ECO:0000318"/>
    <property type="project" value="GO_Central"/>
</dbReference>
<dbReference type="Pfam" id="PF21235">
    <property type="entry name" value="UBA_ARI1"/>
    <property type="match status" value="1"/>
</dbReference>
<dbReference type="CDD" id="cd16773">
    <property type="entry name" value="RING-HC_RBR_TRIAD1"/>
    <property type="match status" value="1"/>
</dbReference>
<dbReference type="PROSITE" id="PS51873">
    <property type="entry name" value="TRIAD"/>
    <property type="match status" value="1"/>
</dbReference>
<dbReference type="InterPro" id="IPR002867">
    <property type="entry name" value="IBR_dom"/>
</dbReference>
<dbReference type="eggNOG" id="KOG1815">
    <property type="taxonomic scope" value="Eukaryota"/>
</dbReference>
<proteinExistence type="evidence at protein level"/>
<dbReference type="Gene3D" id="3.30.40.10">
    <property type="entry name" value="Zinc/RING finger domain, C3HC4 (zinc finger)"/>
    <property type="match status" value="1"/>
</dbReference>
<dbReference type="GO" id="GO:0005737">
    <property type="term" value="C:cytoplasm"/>
    <property type="evidence" value="ECO:0000318"/>
    <property type="project" value="GO_Central"/>
</dbReference>
<dbReference type="PIR" id="F87793">
    <property type="entry name" value="F87793"/>
</dbReference>
<evidence type="ECO:0000256" key="5">
    <source>
        <dbReference type="ARBA" id="ARBA00022679"/>
    </source>
</evidence>
<evidence type="ECO:0000256" key="7">
    <source>
        <dbReference type="ARBA" id="ARBA00022737"/>
    </source>
</evidence>
<dbReference type="InterPro" id="IPR048962">
    <property type="entry name" value="ARIH1-like_UBL"/>
</dbReference>
<dbReference type="WormBase" id="C27A12.6">
    <property type="protein sequence ID" value="CE08415"/>
    <property type="gene ID" value="WBGene00016156"/>
    <property type="gene designation" value="ari-1.3"/>
</dbReference>
<dbReference type="FunFam" id="3.30.40.10:FF:000019">
    <property type="entry name" value="RBR-type E3 ubiquitin transferase"/>
    <property type="match status" value="1"/>
</dbReference>
<dbReference type="GO" id="GO:0008270">
    <property type="term" value="F:zinc ion binding"/>
    <property type="evidence" value="ECO:0007669"/>
    <property type="project" value="UniProtKB-KW"/>
</dbReference>
<dbReference type="Pfam" id="PF01485">
    <property type="entry name" value="IBR"/>
    <property type="match status" value="1"/>
</dbReference>
<evidence type="ECO:0007829" key="16">
    <source>
        <dbReference type="PeptideAtlas" id="O01963"/>
    </source>
</evidence>
<evidence type="ECO:0000256" key="2">
    <source>
        <dbReference type="ARBA" id="ARBA00004906"/>
    </source>
</evidence>
<keyword evidence="8" id="KW-0863">Zinc-finger</keyword>
<dbReference type="GeneID" id="172282"/>
<dbReference type="FunFam" id="1.20.120.1750:FF:000002">
    <property type="entry name" value="RBR-type E3 ubiquitin transferase"/>
    <property type="match status" value="1"/>
</dbReference>
<gene>
    <name evidence="13 15" type="primary">ari-1.3</name>
    <name evidence="15" type="ORF">C27A12.6</name>
    <name evidence="13" type="ORF">CELE_C27A12.6</name>
</gene>
<feature type="domain" description="RING-type" evidence="12">
    <location>
        <begin position="122"/>
        <end position="328"/>
    </location>
</feature>
<dbReference type="InterPro" id="IPR054694">
    <property type="entry name" value="Parkin-like_IBR"/>
</dbReference>
<dbReference type="GO" id="GO:0000151">
    <property type="term" value="C:ubiquitin ligase complex"/>
    <property type="evidence" value="ECO:0000318"/>
    <property type="project" value="GO_Central"/>
</dbReference>
<protein>
    <recommendedName>
        <fullName evidence="4">RBR-type E3 ubiquitin transferase</fullName>
        <ecNumber evidence="4">2.3.2.31</ecNumber>
    </recommendedName>
</protein>
<dbReference type="GO" id="GO:0006511">
    <property type="term" value="P:ubiquitin-dependent protein catabolic process"/>
    <property type="evidence" value="ECO:0000318"/>
    <property type="project" value="GO_Central"/>
</dbReference>
<dbReference type="PeptideAtlas" id="O01963"/>
<dbReference type="AGR" id="WB:WBGene00016156"/>
<dbReference type="PANTHER" id="PTHR11685">
    <property type="entry name" value="RBR FAMILY RING FINGER AND IBR DOMAIN-CONTAINING"/>
    <property type="match status" value="1"/>
</dbReference>
<name>O01963_CAEEL</name>
<dbReference type="Proteomes" id="UP000001940">
    <property type="component" value="Chromosome I"/>
</dbReference>
<evidence type="ECO:0000256" key="9">
    <source>
        <dbReference type="ARBA" id="ARBA00022786"/>
    </source>
</evidence>
<keyword evidence="16" id="KW-1267">Proteomics identification</keyword>
<comment type="similarity">
    <text evidence="3">Belongs to the RBR family. Ariadne subfamily.</text>
</comment>
<comment type="pathway">
    <text evidence="2">Protein modification; protein ubiquitination.</text>
</comment>
<evidence type="ECO:0000256" key="11">
    <source>
        <dbReference type="SAM" id="MobiDB-lite"/>
    </source>
</evidence>
<keyword evidence="9" id="KW-0833">Ubl conjugation pathway</keyword>
<evidence type="ECO:0000259" key="12">
    <source>
        <dbReference type="PROSITE" id="PS51873"/>
    </source>
</evidence>
<comment type="catalytic activity">
    <reaction evidence="1">
        <text>[E2 ubiquitin-conjugating enzyme]-S-ubiquitinyl-L-cysteine + [acceptor protein]-L-lysine = [E2 ubiquitin-conjugating enzyme]-L-cysteine + [acceptor protein]-N(6)-ubiquitinyl-L-lysine.</text>
        <dbReference type="EC" id="2.3.2.31"/>
    </reaction>
</comment>
<dbReference type="InterPro" id="IPR045840">
    <property type="entry name" value="Ariadne"/>
</dbReference>
<dbReference type="PaxDb" id="6239-C27A12.6"/>
<evidence type="ECO:0000256" key="6">
    <source>
        <dbReference type="ARBA" id="ARBA00022723"/>
    </source>
</evidence>
<evidence type="ECO:0000313" key="13">
    <source>
        <dbReference type="EMBL" id="CCD61203.1"/>
    </source>
</evidence>
<dbReference type="GO" id="GO:0031624">
    <property type="term" value="F:ubiquitin conjugating enzyme binding"/>
    <property type="evidence" value="ECO:0000318"/>
    <property type="project" value="GO_Central"/>
</dbReference>
<dbReference type="InParanoid" id="O01963"/>
<keyword evidence="5 13" id="KW-0808">Transferase</keyword>
<dbReference type="CDD" id="cd20356">
    <property type="entry name" value="Rcat_RBR_HHARI-like"/>
    <property type="match status" value="1"/>
</dbReference>
<feature type="region of interest" description="Disordered" evidence="11">
    <location>
        <begin position="1"/>
        <end position="44"/>
    </location>
</feature>
<evidence type="ECO:0000256" key="10">
    <source>
        <dbReference type="ARBA" id="ARBA00022833"/>
    </source>
</evidence>
<evidence type="ECO:0000256" key="1">
    <source>
        <dbReference type="ARBA" id="ARBA00001798"/>
    </source>
</evidence>
<dbReference type="KEGG" id="cel:CELE_C27A12.6"/>
<feature type="compositionally biased region" description="Basic and acidic residues" evidence="11">
    <location>
        <begin position="29"/>
        <end position="44"/>
    </location>
</feature>
<dbReference type="SUPFAM" id="SSF57850">
    <property type="entry name" value="RING/U-box"/>
    <property type="match status" value="3"/>
</dbReference>
<dbReference type="HOGENOM" id="CLU_009823_4_2_1"/>
<feature type="compositionally biased region" description="Acidic residues" evidence="11">
    <location>
        <begin position="15"/>
        <end position="28"/>
    </location>
</feature>
<organism evidence="13 14">
    <name type="scientific">Caenorhabditis elegans</name>
    <dbReference type="NCBI Taxonomy" id="6239"/>
    <lineage>
        <taxon>Eukaryota</taxon>
        <taxon>Metazoa</taxon>
        <taxon>Ecdysozoa</taxon>
        <taxon>Nematoda</taxon>
        <taxon>Chromadorea</taxon>
        <taxon>Rhabditida</taxon>
        <taxon>Rhabditina</taxon>
        <taxon>Rhabditomorpha</taxon>
        <taxon>Rhabditoidea</taxon>
        <taxon>Rhabditidae</taxon>
        <taxon>Peloderinae</taxon>
        <taxon>Caenorhabditis</taxon>
    </lineage>
</organism>
<dbReference type="SMR" id="O01963"/>
<dbReference type="Pfam" id="PF19422">
    <property type="entry name" value="Ariadne"/>
    <property type="match status" value="1"/>
</dbReference>
<evidence type="ECO:0000313" key="14">
    <source>
        <dbReference type="Proteomes" id="UP000001940"/>
    </source>
</evidence>
<keyword evidence="7" id="KW-0677">Repeat</keyword>
<accession>O01963</accession>
<dbReference type="FunCoup" id="O01963">
    <property type="interactions" value="2859"/>
</dbReference>
<dbReference type="Gene3D" id="1.20.120.1750">
    <property type="match status" value="1"/>
</dbReference>
<dbReference type="AlphaFoldDB" id="O01963"/>
<dbReference type="OMA" id="FEHACES"/>
<evidence type="ECO:0000256" key="8">
    <source>
        <dbReference type="ARBA" id="ARBA00022771"/>
    </source>
</evidence>
<dbReference type="EC" id="2.3.2.31" evidence="4"/>